<reference evidence="2" key="1">
    <citation type="submission" date="2022-11" db="EMBL/GenBank/DDBJ databases">
        <title>Draft genome sequence of Hoeflea poritis E7-10 and Hoeflea prorocentri PM5-8, separated from scleractinian coral Porites lutea and marine dinoflagellate.</title>
        <authorList>
            <person name="Zhang G."/>
            <person name="Wei Q."/>
            <person name="Cai L."/>
        </authorList>
    </citation>
    <scope>NUCLEOTIDE SEQUENCE</scope>
    <source>
        <strain evidence="2">PM5-8</strain>
    </source>
</reference>
<sequence>MKCYVINLEGSSDRLRWFTEQEPLSGIEILRVPAINGSHLEQEERMTLMERRRSDYPVPAGVLGCFLSHRRAWEWVSDNEDQWAFVTEDDAHIFKDAKMFFESTDWIPDDADIVKAETSQEVTELSARSMPAKGTFRLRKLKAAHRNTAGYFIGRDTARRLLHLTASYCDPIDEVLFNPDLGISSNLMIYQLDPAICIQDNDAPGRIGFEQTIIRKQEPEPRTPMPFGIKKVVREIRRIYRRKIRPRFLQRLQISLFKKVPFAGDP</sequence>
<protein>
    <submittedName>
        <fullName evidence="2">Glycosyltransferase family 25 protein</fullName>
    </submittedName>
</protein>
<dbReference type="EMBL" id="JAPJZI010000001">
    <property type="protein sequence ID" value="MDA5400687.1"/>
    <property type="molecule type" value="Genomic_DNA"/>
</dbReference>
<gene>
    <name evidence="2" type="ORF">OQ273_19090</name>
</gene>
<accession>A0A9X3ZIG2</accession>
<dbReference type="Pfam" id="PF01755">
    <property type="entry name" value="Glyco_transf_25"/>
    <property type="match status" value="1"/>
</dbReference>
<organism evidence="2 3">
    <name type="scientific">Hoeflea prorocentri</name>
    <dbReference type="NCBI Taxonomy" id="1922333"/>
    <lineage>
        <taxon>Bacteria</taxon>
        <taxon>Pseudomonadati</taxon>
        <taxon>Pseudomonadota</taxon>
        <taxon>Alphaproteobacteria</taxon>
        <taxon>Hyphomicrobiales</taxon>
        <taxon>Rhizobiaceae</taxon>
        <taxon>Hoeflea</taxon>
    </lineage>
</organism>
<name>A0A9X3ZIG2_9HYPH</name>
<dbReference type="InterPro" id="IPR002654">
    <property type="entry name" value="Glyco_trans_25"/>
</dbReference>
<dbReference type="Proteomes" id="UP001151234">
    <property type="component" value="Unassembled WGS sequence"/>
</dbReference>
<keyword evidence="3" id="KW-1185">Reference proteome</keyword>
<dbReference type="AlphaFoldDB" id="A0A9X3ZIG2"/>
<feature type="domain" description="Glycosyl transferase family 25" evidence="1">
    <location>
        <begin position="2"/>
        <end position="175"/>
    </location>
</feature>
<evidence type="ECO:0000313" key="3">
    <source>
        <dbReference type="Proteomes" id="UP001151234"/>
    </source>
</evidence>
<evidence type="ECO:0000313" key="2">
    <source>
        <dbReference type="EMBL" id="MDA5400687.1"/>
    </source>
</evidence>
<proteinExistence type="predicted"/>
<comment type="caution">
    <text evidence="2">The sequence shown here is derived from an EMBL/GenBank/DDBJ whole genome shotgun (WGS) entry which is preliminary data.</text>
</comment>
<dbReference type="RefSeq" id="WP_267993152.1">
    <property type="nucleotide sequence ID" value="NZ_JAPJZI010000001.1"/>
</dbReference>
<dbReference type="CDD" id="cd06532">
    <property type="entry name" value="Glyco_transf_25"/>
    <property type="match status" value="1"/>
</dbReference>
<evidence type="ECO:0000259" key="1">
    <source>
        <dbReference type="Pfam" id="PF01755"/>
    </source>
</evidence>